<dbReference type="InterPro" id="IPR050595">
    <property type="entry name" value="Bact_response_regulator"/>
</dbReference>
<feature type="domain" description="Response regulatory" evidence="3">
    <location>
        <begin position="4"/>
        <end position="114"/>
    </location>
</feature>
<dbReference type="SMART" id="SM00448">
    <property type="entry name" value="REC"/>
    <property type="match status" value="1"/>
</dbReference>
<dbReference type="PROSITE" id="PS50110">
    <property type="entry name" value="RESPONSE_REGULATORY"/>
    <property type="match status" value="1"/>
</dbReference>
<dbReference type="PANTHER" id="PTHR44591:SF3">
    <property type="entry name" value="RESPONSE REGULATORY DOMAIN-CONTAINING PROTEIN"/>
    <property type="match status" value="1"/>
</dbReference>
<organism evidence="4 5">
    <name type="scientific">Candidatus Roizmanbacteria bacterium CG22_combo_CG10-13_8_21_14_all_38_20</name>
    <dbReference type="NCBI Taxonomy" id="1974862"/>
    <lineage>
        <taxon>Bacteria</taxon>
        <taxon>Candidatus Roizmaniibacteriota</taxon>
    </lineage>
</organism>
<evidence type="ECO:0000313" key="5">
    <source>
        <dbReference type="Proteomes" id="UP000231246"/>
    </source>
</evidence>
<dbReference type="InterPro" id="IPR011006">
    <property type="entry name" value="CheY-like_superfamily"/>
</dbReference>
<dbReference type="PANTHER" id="PTHR44591">
    <property type="entry name" value="STRESS RESPONSE REGULATOR PROTEIN 1"/>
    <property type="match status" value="1"/>
</dbReference>
<dbReference type="Gene3D" id="3.40.50.2300">
    <property type="match status" value="1"/>
</dbReference>
<evidence type="ECO:0000256" key="2">
    <source>
        <dbReference type="PROSITE-ProRule" id="PRU00169"/>
    </source>
</evidence>
<dbReference type="AlphaFoldDB" id="A0A2H0BWR0"/>
<evidence type="ECO:0000259" key="3">
    <source>
        <dbReference type="PROSITE" id="PS50110"/>
    </source>
</evidence>
<dbReference type="Proteomes" id="UP000231246">
    <property type="component" value="Unassembled WGS sequence"/>
</dbReference>
<dbReference type="GO" id="GO:0000160">
    <property type="term" value="P:phosphorelay signal transduction system"/>
    <property type="evidence" value="ECO:0007669"/>
    <property type="project" value="InterPro"/>
</dbReference>
<gene>
    <name evidence="4" type="ORF">COW99_01325</name>
</gene>
<proteinExistence type="predicted"/>
<dbReference type="Pfam" id="PF00072">
    <property type="entry name" value="Response_reg"/>
    <property type="match status" value="1"/>
</dbReference>
<comment type="caution">
    <text evidence="4">The sequence shown here is derived from an EMBL/GenBank/DDBJ whole genome shotgun (WGS) entry which is preliminary data.</text>
</comment>
<evidence type="ECO:0000313" key="4">
    <source>
        <dbReference type="EMBL" id="PIP62024.1"/>
    </source>
</evidence>
<feature type="modified residue" description="4-aspartylphosphate" evidence="2">
    <location>
        <position position="53"/>
    </location>
</feature>
<keyword evidence="1 2" id="KW-0597">Phosphoprotein</keyword>
<accession>A0A2H0BWR0</accession>
<sequence length="117" mass="12991">MQKHILIVDDGNLGQIVLAEKLRHSGYLVSVAGNGKDALELLPTTMIDLIIVDIIMPIMDGGEFLIKLSNTDFSNTPTIVMTNFAEAAELYEIRDYITKMDTSLDSIVTMVENKLFN</sequence>
<dbReference type="EMBL" id="PCTA01000009">
    <property type="protein sequence ID" value="PIP62024.1"/>
    <property type="molecule type" value="Genomic_DNA"/>
</dbReference>
<name>A0A2H0BWR0_9BACT</name>
<dbReference type="SUPFAM" id="SSF52172">
    <property type="entry name" value="CheY-like"/>
    <property type="match status" value="1"/>
</dbReference>
<protein>
    <submittedName>
        <fullName evidence="4">Response regulator</fullName>
    </submittedName>
</protein>
<reference evidence="4 5" key="1">
    <citation type="submission" date="2017-09" db="EMBL/GenBank/DDBJ databases">
        <title>Depth-based differentiation of microbial function through sediment-hosted aquifers and enrichment of novel symbionts in the deep terrestrial subsurface.</title>
        <authorList>
            <person name="Probst A.J."/>
            <person name="Ladd B."/>
            <person name="Jarett J.K."/>
            <person name="Geller-Mcgrath D.E."/>
            <person name="Sieber C.M."/>
            <person name="Emerson J.B."/>
            <person name="Anantharaman K."/>
            <person name="Thomas B.C."/>
            <person name="Malmstrom R."/>
            <person name="Stieglmeier M."/>
            <person name="Klingl A."/>
            <person name="Woyke T."/>
            <person name="Ryan C.M."/>
            <person name="Banfield J.F."/>
        </authorList>
    </citation>
    <scope>NUCLEOTIDE SEQUENCE [LARGE SCALE GENOMIC DNA]</scope>
    <source>
        <strain evidence="4">CG22_combo_CG10-13_8_21_14_all_38_20</strain>
    </source>
</reference>
<dbReference type="InterPro" id="IPR001789">
    <property type="entry name" value="Sig_transdc_resp-reg_receiver"/>
</dbReference>
<evidence type="ECO:0000256" key="1">
    <source>
        <dbReference type="ARBA" id="ARBA00022553"/>
    </source>
</evidence>